<reference evidence="2 3" key="1">
    <citation type="submission" date="2024-05" db="EMBL/GenBank/DDBJ databases">
        <authorList>
            <person name="Wallberg A."/>
        </authorList>
    </citation>
    <scope>NUCLEOTIDE SEQUENCE [LARGE SCALE GENOMIC DNA]</scope>
</reference>
<feature type="non-terminal residue" evidence="2">
    <location>
        <position position="1"/>
    </location>
</feature>
<sequence>IVIHRYSGREYTTCVRTADKETAWCLIDDIANWGYCTDQCEEENFSSEDEDSFEDTEEGGRKGRILLLEKEMQQLKANVVELSRNVETGEQAISKLREDVALLNNTLLHKNMVDGNED</sequence>
<dbReference type="Proteomes" id="UP001497623">
    <property type="component" value="Unassembled WGS sequence"/>
</dbReference>
<keyword evidence="3" id="KW-1185">Reference proteome</keyword>
<gene>
    <name evidence="2" type="ORF">MNOR_LOCUS14590</name>
</gene>
<evidence type="ECO:0000313" key="3">
    <source>
        <dbReference type="Proteomes" id="UP001497623"/>
    </source>
</evidence>
<name>A0AAV2QRD0_MEGNR</name>
<keyword evidence="1" id="KW-0175">Coiled coil</keyword>
<accession>A0AAV2QRD0</accession>
<protein>
    <submittedName>
        <fullName evidence="2">Uncharacterized protein</fullName>
    </submittedName>
</protein>
<evidence type="ECO:0000256" key="1">
    <source>
        <dbReference type="SAM" id="Coils"/>
    </source>
</evidence>
<feature type="coiled-coil region" evidence="1">
    <location>
        <begin position="65"/>
        <end position="99"/>
    </location>
</feature>
<comment type="caution">
    <text evidence="2">The sequence shown here is derived from an EMBL/GenBank/DDBJ whole genome shotgun (WGS) entry which is preliminary data.</text>
</comment>
<dbReference type="EMBL" id="CAXKWB010008786">
    <property type="protein sequence ID" value="CAL4092440.1"/>
    <property type="molecule type" value="Genomic_DNA"/>
</dbReference>
<proteinExistence type="predicted"/>
<evidence type="ECO:0000313" key="2">
    <source>
        <dbReference type="EMBL" id="CAL4092440.1"/>
    </source>
</evidence>
<organism evidence="2 3">
    <name type="scientific">Meganyctiphanes norvegica</name>
    <name type="common">Northern krill</name>
    <name type="synonym">Thysanopoda norvegica</name>
    <dbReference type="NCBI Taxonomy" id="48144"/>
    <lineage>
        <taxon>Eukaryota</taxon>
        <taxon>Metazoa</taxon>
        <taxon>Ecdysozoa</taxon>
        <taxon>Arthropoda</taxon>
        <taxon>Crustacea</taxon>
        <taxon>Multicrustacea</taxon>
        <taxon>Malacostraca</taxon>
        <taxon>Eumalacostraca</taxon>
        <taxon>Eucarida</taxon>
        <taxon>Euphausiacea</taxon>
        <taxon>Euphausiidae</taxon>
        <taxon>Meganyctiphanes</taxon>
    </lineage>
</organism>
<dbReference type="AlphaFoldDB" id="A0AAV2QRD0"/>